<gene>
    <name evidence="2" type="ORF">HNQ77_003239</name>
</gene>
<organism evidence="2 3">
    <name type="scientific">Silvibacterium bohemicum</name>
    <dbReference type="NCBI Taxonomy" id="1577686"/>
    <lineage>
        <taxon>Bacteria</taxon>
        <taxon>Pseudomonadati</taxon>
        <taxon>Acidobacteriota</taxon>
        <taxon>Terriglobia</taxon>
        <taxon>Terriglobales</taxon>
        <taxon>Acidobacteriaceae</taxon>
        <taxon>Silvibacterium</taxon>
    </lineage>
</organism>
<comment type="pathway">
    <text evidence="1">Carbohydrate metabolism.</text>
</comment>
<protein>
    <submittedName>
        <fullName evidence="2">D-tagatose-1,6-bisphosphate aldolase subunit GatZ/KbaZ</fullName>
    </submittedName>
</protein>
<sequence>MSHYLLELAQKRSVGSQRGIYSVCSAHPWVLEAAMRRHLSAAGPLLIEATCNQVNQFGGYTGMKPGDFRKLVHEIAAEAGFPENRILLGGDHLGPFPWQHLNATDAMTNALEMVRLFVREGYTKIHLDASMACVDDPHPLPDDVIAQRAAALCAAAEEVAQGTPLVYIIGTEVPTPGGAAEEMELAVTSPEAAEQALALHRQAFTQAGLDEAWQRVIALVVQPGVEFGHDGVEDYEPEKAKPLSAMLAHHLGLIFEAHSTDYQRPEALSELVRDGFAILKVGPGLTYAMRQALYALATIEQETVPPAEQSHLRERMEAVMLQHPAQWKKYYSGTPEEQRRLRVHSYSDRIRYYWNDSEAGAAVEKLVSNLKAQGIPETMLSDYLPLQYGKVRAGTLSNQPLALILDAIGGALDPYIAACEA</sequence>
<dbReference type="Pfam" id="PF08013">
    <property type="entry name" value="GatZ_KbaZ-like"/>
    <property type="match status" value="1"/>
</dbReference>
<dbReference type="GO" id="GO:0009401">
    <property type="term" value="P:phosphoenolpyruvate-dependent sugar phosphotransferase system"/>
    <property type="evidence" value="ECO:0007669"/>
    <property type="project" value="TreeGrafter"/>
</dbReference>
<dbReference type="EMBL" id="JACHEK010000006">
    <property type="protein sequence ID" value="MBB6145281.1"/>
    <property type="molecule type" value="Genomic_DNA"/>
</dbReference>
<dbReference type="Gene3D" id="1.10.400.20">
    <property type="entry name" value="putative tagatose 6-phosphate kinase domain like"/>
    <property type="match status" value="1"/>
</dbReference>
<dbReference type="InterPro" id="IPR013785">
    <property type="entry name" value="Aldolase_TIM"/>
</dbReference>
<dbReference type="NCBIfam" id="TIGR02810">
    <property type="entry name" value="agaZ_gatZ"/>
    <property type="match status" value="1"/>
</dbReference>
<dbReference type="Gene3D" id="3.20.20.70">
    <property type="entry name" value="Aldolase class I"/>
    <property type="match status" value="1"/>
</dbReference>
<dbReference type="PANTHER" id="PTHR32502:SF2">
    <property type="entry name" value="D-TAGATOSE-1,6-BISPHOSPHATE ALDOLASE SUBUNIT KBAZ"/>
    <property type="match status" value="1"/>
</dbReference>
<dbReference type="RefSeq" id="WP_050061615.1">
    <property type="nucleotide sequence ID" value="NZ_JACHEK010000006.1"/>
</dbReference>
<dbReference type="AlphaFoldDB" id="A0A841K289"/>
<dbReference type="PIRSF" id="PIRSF009264">
    <property type="entry name" value="TagBP_ald_AgaZ"/>
    <property type="match status" value="1"/>
</dbReference>
<dbReference type="Proteomes" id="UP000538666">
    <property type="component" value="Unassembled WGS sequence"/>
</dbReference>
<proteinExistence type="predicted"/>
<reference evidence="2 3" key="1">
    <citation type="submission" date="2020-08" db="EMBL/GenBank/DDBJ databases">
        <title>Genomic Encyclopedia of Type Strains, Phase IV (KMG-IV): sequencing the most valuable type-strain genomes for metagenomic binning, comparative biology and taxonomic classification.</title>
        <authorList>
            <person name="Goeker M."/>
        </authorList>
    </citation>
    <scope>NUCLEOTIDE SEQUENCE [LARGE SCALE GENOMIC DNA]</scope>
    <source>
        <strain evidence="2 3">DSM 103733</strain>
    </source>
</reference>
<dbReference type="OrthoDB" id="1672942at2"/>
<evidence type="ECO:0000313" key="2">
    <source>
        <dbReference type="EMBL" id="MBB6145281.1"/>
    </source>
</evidence>
<dbReference type="GO" id="GO:0005886">
    <property type="term" value="C:plasma membrane"/>
    <property type="evidence" value="ECO:0007669"/>
    <property type="project" value="TreeGrafter"/>
</dbReference>
<evidence type="ECO:0000313" key="3">
    <source>
        <dbReference type="Proteomes" id="UP000538666"/>
    </source>
</evidence>
<accession>A0A841K289</accession>
<dbReference type="PANTHER" id="PTHR32502">
    <property type="entry name" value="N-ACETYLGALACTOSAMINE PERMEASE II COMPONENT-RELATED"/>
    <property type="match status" value="1"/>
</dbReference>
<dbReference type="SUPFAM" id="SSF51569">
    <property type="entry name" value="Aldolase"/>
    <property type="match status" value="1"/>
</dbReference>
<evidence type="ECO:0000256" key="1">
    <source>
        <dbReference type="ARBA" id="ARBA00005007"/>
    </source>
</evidence>
<dbReference type="GO" id="GO:0005975">
    <property type="term" value="P:carbohydrate metabolic process"/>
    <property type="evidence" value="ECO:0007669"/>
    <property type="project" value="InterPro"/>
</dbReference>
<comment type="caution">
    <text evidence="2">The sequence shown here is derived from an EMBL/GenBank/DDBJ whole genome shotgun (WGS) entry which is preliminary data.</text>
</comment>
<name>A0A841K289_9BACT</name>
<dbReference type="InterPro" id="IPR012062">
    <property type="entry name" value="GatZ/KbaZ-like"/>
</dbReference>
<keyword evidence="3" id="KW-1185">Reference proteome</keyword>
<dbReference type="InterPro" id="IPR050303">
    <property type="entry name" value="GatZ_KbaZ_carbometab"/>
</dbReference>